<protein>
    <submittedName>
        <fullName evidence="1">Uncharacterized protein</fullName>
    </submittedName>
</protein>
<keyword evidence="2" id="KW-1185">Reference proteome</keyword>
<evidence type="ECO:0000313" key="2">
    <source>
        <dbReference type="Proteomes" id="UP000007151"/>
    </source>
</evidence>
<dbReference type="KEGG" id="dpl:KGM_212282"/>
<name>A0A212FAD9_DANPL</name>
<evidence type="ECO:0000313" key="1">
    <source>
        <dbReference type="EMBL" id="OWR50697.1"/>
    </source>
</evidence>
<dbReference type="Proteomes" id="UP000007151">
    <property type="component" value="Unassembled WGS sequence"/>
</dbReference>
<sequence length="89" mass="10507">MIRKNLRKQLTDYNDVVMAQKHWYLIRVTIRKREIQGRTVSGKRKGFSHRLTGYFMYCAAFRRSFNVSTARASVPRTGDIRGYIAHRAQ</sequence>
<proteinExistence type="predicted"/>
<gene>
    <name evidence="1" type="ORF">KGM_212282</name>
</gene>
<organism evidence="1 2">
    <name type="scientific">Danaus plexippus plexippus</name>
    <dbReference type="NCBI Taxonomy" id="278856"/>
    <lineage>
        <taxon>Eukaryota</taxon>
        <taxon>Metazoa</taxon>
        <taxon>Ecdysozoa</taxon>
        <taxon>Arthropoda</taxon>
        <taxon>Hexapoda</taxon>
        <taxon>Insecta</taxon>
        <taxon>Pterygota</taxon>
        <taxon>Neoptera</taxon>
        <taxon>Endopterygota</taxon>
        <taxon>Lepidoptera</taxon>
        <taxon>Glossata</taxon>
        <taxon>Ditrysia</taxon>
        <taxon>Papilionoidea</taxon>
        <taxon>Nymphalidae</taxon>
        <taxon>Danainae</taxon>
        <taxon>Danaini</taxon>
        <taxon>Danaina</taxon>
        <taxon>Danaus</taxon>
        <taxon>Danaus</taxon>
    </lineage>
</organism>
<dbReference type="AlphaFoldDB" id="A0A212FAD9"/>
<reference evidence="1 2" key="1">
    <citation type="journal article" date="2011" name="Cell">
        <title>The monarch butterfly genome yields insights into long-distance migration.</title>
        <authorList>
            <person name="Zhan S."/>
            <person name="Merlin C."/>
            <person name="Boore J.L."/>
            <person name="Reppert S.M."/>
        </authorList>
    </citation>
    <scope>NUCLEOTIDE SEQUENCE [LARGE SCALE GENOMIC DNA]</scope>
    <source>
        <strain evidence="1">F-2</strain>
    </source>
</reference>
<accession>A0A212FAD9</accession>
<dbReference type="EMBL" id="AGBW02009491">
    <property type="protein sequence ID" value="OWR50697.1"/>
    <property type="molecule type" value="Genomic_DNA"/>
</dbReference>
<comment type="caution">
    <text evidence="1">The sequence shown here is derived from an EMBL/GenBank/DDBJ whole genome shotgun (WGS) entry which is preliminary data.</text>
</comment>
<dbReference type="InParanoid" id="A0A212FAD9"/>